<organism evidence="2 3">
    <name type="scientific">Microcella alkalica</name>
    <dbReference type="NCBI Taxonomy" id="355930"/>
    <lineage>
        <taxon>Bacteria</taxon>
        <taxon>Bacillati</taxon>
        <taxon>Actinomycetota</taxon>
        <taxon>Actinomycetes</taxon>
        <taxon>Micrococcales</taxon>
        <taxon>Microbacteriaceae</taxon>
        <taxon>Microcella</taxon>
    </lineage>
</organism>
<accession>A0A839EB00</accession>
<gene>
    <name evidence="2" type="ORF">FHX53_000452</name>
</gene>
<feature type="compositionally biased region" description="Basic and acidic residues" evidence="1">
    <location>
        <begin position="116"/>
        <end position="126"/>
    </location>
</feature>
<sequence>MSEHDINQDDTTMGQNPGAEGDFGAGQGHEGQSADFATGHPTGTDQPRADEVIEDDMDAAGEDEPIPGIDDSSQAGLLSTPNDYDEGQTLTGQADDGIENNFDEGQAGGGVPGNSPDHDGHEGVRS</sequence>
<protein>
    <submittedName>
        <fullName evidence="2">Uncharacterized protein</fullName>
    </submittedName>
</protein>
<name>A0A839EB00_9MICO</name>
<dbReference type="EMBL" id="JACGWX010000001">
    <property type="protein sequence ID" value="MBA8846888.1"/>
    <property type="molecule type" value="Genomic_DNA"/>
</dbReference>
<feature type="compositionally biased region" description="Acidic residues" evidence="1">
    <location>
        <begin position="52"/>
        <end position="65"/>
    </location>
</feature>
<comment type="caution">
    <text evidence="2">The sequence shown here is derived from an EMBL/GenBank/DDBJ whole genome shotgun (WGS) entry which is preliminary data.</text>
</comment>
<proteinExistence type="predicted"/>
<dbReference type="Proteomes" id="UP000585905">
    <property type="component" value="Unassembled WGS sequence"/>
</dbReference>
<keyword evidence="3" id="KW-1185">Reference proteome</keyword>
<evidence type="ECO:0000313" key="3">
    <source>
        <dbReference type="Proteomes" id="UP000585905"/>
    </source>
</evidence>
<reference evidence="2 3" key="1">
    <citation type="submission" date="2020-07" db="EMBL/GenBank/DDBJ databases">
        <title>Sequencing the genomes of 1000 actinobacteria strains.</title>
        <authorList>
            <person name="Klenk H.-P."/>
        </authorList>
    </citation>
    <scope>NUCLEOTIDE SEQUENCE [LARGE SCALE GENOMIC DNA]</scope>
    <source>
        <strain evidence="2 3">DSM 19663</strain>
    </source>
</reference>
<dbReference type="AlphaFoldDB" id="A0A839EB00"/>
<dbReference type="RefSeq" id="WP_182489728.1">
    <property type="nucleotide sequence ID" value="NZ_BAAAOV010000017.1"/>
</dbReference>
<feature type="region of interest" description="Disordered" evidence="1">
    <location>
        <begin position="1"/>
        <end position="126"/>
    </location>
</feature>
<evidence type="ECO:0000313" key="2">
    <source>
        <dbReference type="EMBL" id="MBA8846888.1"/>
    </source>
</evidence>
<feature type="compositionally biased region" description="Polar residues" evidence="1">
    <location>
        <begin position="71"/>
        <end position="92"/>
    </location>
</feature>
<evidence type="ECO:0000256" key="1">
    <source>
        <dbReference type="SAM" id="MobiDB-lite"/>
    </source>
</evidence>